<evidence type="ECO:0000313" key="5">
    <source>
        <dbReference type="EMBL" id="PPR05604.1"/>
    </source>
</evidence>
<protein>
    <recommendedName>
        <fullName evidence="3">Carboxylic ester hydrolase</fullName>
        <ecNumber evidence="3">3.1.1.-</ecNumber>
    </recommendedName>
</protein>
<dbReference type="InterPro" id="IPR002018">
    <property type="entry name" value="CarbesteraseB"/>
</dbReference>
<dbReference type="InterPro" id="IPR019819">
    <property type="entry name" value="Carboxylesterase_B_CS"/>
</dbReference>
<dbReference type="InterPro" id="IPR019826">
    <property type="entry name" value="Carboxylesterase_B_AS"/>
</dbReference>
<comment type="caution">
    <text evidence="5">The sequence shown here is derived from an EMBL/GenBank/DDBJ whole genome shotgun (WGS) entry which is preliminary data.</text>
</comment>
<evidence type="ECO:0000313" key="6">
    <source>
        <dbReference type="Proteomes" id="UP000284706"/>
    </source>
</evidence>
<keyword evidence="2 3" id="KW-0378">Hydrolase</keyword>
<dbReference type="InterPro" id="IPR029058">
    <property type="entry name" value="AB_hydrolase_fold"/>
</dbReference>
<gene>
    <name evidence="5" type="ORF">CVT26_009125</name>
</gene>
<dbReference type="InterPro" id="IPR050309">
    <property type="entry name" value="Type-B_Carboxylest/Lipase"/>
</dbReference>
<feature type="chain" id="PRO_5018819058" description="Carboxylic ester hydrolase" evidence="3">
    <location>
        <begin position="18"/>
        <end position="575"/>
    </location>
</feature>
<evidence type="ECO:0000256" key="2">
    <source>
        <dbReference type="ARBA" id="ARBA00022801"/>
    </source>
</evidence>
<comment type="similarity">
    <text evidence="1 3">Belongs to the type-B carboxylesterase/lipase family.</text>
</comment>
<feature type="signal peptide" evidence="3">
    <location>
        <begin position="1"/>
        <end position="17"/>
    </location>
</feature>
<name>A0A409YRH7_9AGAR</name>
<evidence type="ECO:0000259" key="4">
    <source>
        <dbReference type="Pfam" id="PF00135"/>
    </source>
</evidence>
<proteinExistence type="inferred from homology"/>
<evidence type="ECO:0000256" key="1">
    <source>
        <dbReference type="ARBA" id="ARBA00005964"/>
    </source>
</evidence>
<organism evidence="5 6">
    <name type="scientific">Gymnopilus dilepis</name>
    <dbReference type="NCBI Taxonomy" id="231916"/>
    <lineage>
        <taxon>Eukaryota</taxon>
        <taxon>Fungi</taxon>
        <taxon>Dikarya</taxon>
        <taxon>Basidiomycota</taxon>
        <taxon>Agaricomycotina</taxon>
        <taxon>Agaricomycetes</taxon>
        <taxon>Agaricomycetidae</taxon>
        <taxon>Agaricales</taxon>
        <taxon>Agaricineae</taxon>
        <taxon>Hymenogastraceae</taxon>
        <taxon>Gymnopilus</taxon>
    </lineage>
</organism>
<dbReference type="AlphaFoldDB" id="A0A409YRH7"/>
<feature type="domain" description="Carboxylesterase type B" evidence="4">
    <location>
        <begin position="21"/>
        <end position="201"/>
    </location>
</feature>
<dbReference type="GO" id="GO:0016787">
    <property type="term" value="F:hydrolase activity"/>
    <property type="evidence" value="ECO:0007669"/>
    <property type="project" value="UniProtKB-KW"/>
</dbReference>
<dbReference type="Pfam" id="PF00135">
    <property type="entry name" value="COesterase"/>
    <property type="match status" value="2"/>
</dbReference>
<dbReference type="OrthoDB" id="408631at2759"/>
<feature type="domain" description="Carboxylesterase type B" evidence="4">
    <location>
        <begin position="214"/>
        <end position="503"/>
    </location>
</feature>
<keyword evidence="3" id="KW-0732">Signal</keyword>
<sequence>MLQFLFGLLAVQGIVHALPSSPKVKLDSATVIGVTSGSVSKFLGIPYAVPPYVASVSSQGLQAHVSRQRFRAAQAMTPYKGTVDATKYGFLCPQQKLTIPQTGLEDVTNIITTKPELRDAPGTENEDCLTLNIIKPSVPSVSSRNLPVVVWIHGGAYQVGDTASYDSLGTELVERSIQLRKPIIYVSINYRSSLVTWLQALSHVSFANSSPPAYGFLGGLQIFQEGNGNLGLRDQRLAIQWVNKYIRAFGGDPSKVTLWGQSSGAISVGLQMMTNGGDSQGLFRAGFMMSGAPLPVGNITKGTGPTYFDFLVSDTGCSSASDGLACLRALPFPVLKASVDKTPSFFSYQSLALIWHPSVDGVFLKDNPQNLVTKGAFANVPLVSGTVDDEGTLFGISSLNLTTEADFRTYIETNWQPRNPVDTLEQLWTYYPADPSAGSPFGTGKSNALTPQFKRVSAFISDSVQNGPRRLFLQQASKKAKVFGYLTKRLKSTDGIGSYHGSDLVEGIVNDNLIHFVSDLDPNTGSGVHWPLYTTHSPNLYTFPAKGSPLITQDTFRADAINYLNNLSLAAPFVL</sequence>
<dbReference type="STRING" id="231916.A0A409YRH7"/>
<accession>A0A409YRH7</accession>
<dbReference type="EMBL" id="NHYE01000456">
    <property type="protein sequence ID" value="PPR05604.1"/>
    <property type="molecule type" value="Genomic_DNA"/>
</dbReference>
<keyword evidence="6" id="KW-1185">Reference proteome</keyword>
<dbReference type="PANTHER" id="PTHR11559">
    <property type="entry name" value="CARBOXYLESTERASE"/>
    <property type="match status" value="1"/>
</dbReference>
<dbReference type="Proteomes" id="UP000284706">
    <property type="component" value="Unassembled WGS sequence"/>
</dbReference>
<dbReference type="EC" id="3.1.1.-" evidence="3"/>
<dbReference type="InParanoid" id="A0A409YRH7"/>
<dbReference type="SUPFAM" id="SSF53474">
    <property type="entry name" value="alpha/beta-Hydrolases"/>
    <property type="match status" value="1"/>
</dbReference>
<dbReference type="PROSITE" id="PS00941">
    <property type="entry name" value="CARBOXYLESTERASE_B_2"/>
    <property type="match status" value="1"/>
</dbReference>
<dbReference type="Gene3D" id="3.40.50.1820">
    <property type="entry name" value="alpha/beta hydrolase"/>
    <property type="match status" value="1"/>
</dbReference>
<evidence type="ECO:0000256" key="3">
    <source>
        <dbReference type="RuleBase" id="RU361235"/>
    </source>
</evidence>
<dbReference type="PROSITE" id="PS00122">
    <property type="entry name" value="CARBOXYLESTERASE_B_1"/>
    <property type="match status" value="1"/>
</dbReference>
<reference evidence="5 6" key="1">
    <citation type="journal article" date="2018" name="Evol. Lett.">
        <title>Horizontal gene cluster transfer increased hallucinogenic mushroom diversity.</title>
        <authorList>
            <person name="Reynolds H.T."/>
            <person name="Vijayakumar V."/>
            <person name="Gluck-Thaler E."/>
            <person name="Korotkin H.B."/>
            <person name="Matheny P.B."/>
            <person name="Slot J.C."/>
        </authorList>
    </citation>
    <scope>NUCLEOTIDE SEQUENCE [LARGE SCALE GENOMIC DNA]</scope>
    <source>
        <strain evidence="5 6">SRW20</strain>
    </source>
</reference>